<dbReference type="AlphaFoldDB" id="A0A9P8I9P9"/>
<dbReference type="Pfam" id="PF00172">
    <property type="entry name" value="Zn_clus"/>
    <property type="match status" value="1"/>
</dbReference>
<dbReference type="Gene3D" id="4.10.240.10">
    <property type="entry name" value="Zn(2)-C6 fungal-type DNA-binding domain"/>
    <property type="match status" value="1"/>
</dbReference>
<reference evidence="6" key="1">
    <citation type="submission" date="2021-03" db="EMBL/GenBank/DDBJ databases">
        <title>Comparative genomics and phylogenomic investigation of the class Geoglossomycetes provide insights into ecological specialization and systematics.</title>
        <authorList>
            <person name="Melie T."/>
            <person name="Pirro S."/>
            <person name="Miller A.N."/>
            <person name="Quandt A."/>
        </authorList>
    </citation>
    <scope>NUCLEOTIDE SEQUENCE</scope>
    <source>
        <strain evidence="6">GBOQ0MN5Z8</strain>
    </source>
</reference>
<dbReference type="SMART" id="SM00906">
    <property type="entry name" value="Fungal_trans"/>
    <property type="match status" value="1"/>
</dbReference>
<keyword evidence="1" id="KW-0479">Metal-binding</keyword>
<sequence length="808" mass="88540">MALHHPQSFQQPPPPQAQSAHSYESSSVSSNASPSRNTSMQGGGMSSRTGGGPAPLHPHHISIPPAPTPGSSSYAQSYGSRSVSPKSGLGGLHDSMAPNGLGGGKHGLPPTQLSAGGLQAQKRAYRQRRKDPSCDACRERKVKCDATDTASCSECSSRNVKCQFTKETNRRMSSINLTGARQVQDLEKQLAQARQQINHLRSLMKDGAMEVDSEAAHQSLNLPEVGSNSRRRQRPPVAQDLSRVRANLRNYSQGIFKPPPPYHRLGVPPSFSPVLPDLPPREVADHLLRQYYSSIHTVIPILHWPNFQHEYEAVYKVGSLQGVPPVWGSLFFSVLAVGVLYSVDPSINRPHDGKKYIETSRMLTDLWNDEFTIDHARSALLTSIFLTELNLKSAAWVWLGSSINISHNIGLHCETGPWPVVEGEMRRRVWWGIYVWDRLLAIELGRPLRIDDDDCDVGLPCPVEDHFIYDTGVLVPSGSPPTSNLLITSIHVVRLMAPLLRTLKAPAIAPPTLKTFESHFAACMASFPPSCQIGSDQYLDPRYLSPVFYLQKARLVLHRHNLSTACAPDVRTAAVDHCVSAARDTVQLLSRAMQAPPESSYERSSPGQAHASNRWETKLGAIASTMLCTHLWRCTLFLCFRGYYSEALACASASAAIGDLRPVNISCGRNLSFFLRALVEKLRRGEGSNLDKDEEMMAYVSGDLQGSTENSWIWNGSETGMTPNNTEQAASPKSERQESRTGGSVSPSTVPTHEEASDWGGWEQIVWLLQALQHEHQGQSAYGAPPGQSASAQPLSQSSSRISIANII</sequence>
<dbReference type="InterPro" id="IPR007219">
    <property type="entry name" value="XnlR_reg_dom"/>
</dbReference>
<evidence type="ECO:0000313" key="7">
    <source>
        <dbReference type="Proteomes" id="UP000698800"/>
    </source>
</evidence>
<proteinExistence type="predicted"/>
<dbReference type="GO" id="GO:0008270">
    <property type="term" value="F:zinc ion binding"/>
    <property type="evidence" value="ECO:0007669"/>
    <property type="project" value="InterPro"/>
</dbReference>
<dbReference type="GO" id="GO:0006351">
    <property type="term" value="P:DNA-templated transcription"/>
    <property type="evidence" value="ECO:0007669"/>
    <property type="project" value="InterPro"/>
</dbReference>
<dbReference type="OrthoDB" id="2110361at2759"/>
<evidence type="ECO:0000256" key="4">
    <source>
        <dbReference type="SAM" id="MobiDB-lite"/>
    </source>
</evidence>
<keyword evidence="3" id="KW-0175">Coiled coil</keyword>
<feature type="region of interest" description="Disordered" evidence="4">
    <location>
        <begin position="220"/>
        <end position="243"/>
    </location>
</feature>
<dbReference type="EMBL" id="JAGHQL010000036">
    <property type="protein sequence ID" value="KAH0543265.1"/>
    <property type="molecule type" value="Genomic_DNA"/>
</dbReference>
<dbReference type="SUPFAM" id="SSF57701">
    <property type="entry name" value="Zn2/Cys6 DNA-binding domain"/>
    <property type="match status" value="1"/>
</dbReference>
<feature type="compositionally biased region" description="Low complexity" evidence="4">
    <location>
        <begin position="17"/>
        <end position="40"/>
    </location>
</feature>
<feature type="compositionally biased region" description="Polar residues" evidence="4">
    <location>
        <begin position="711"/>
        <end position="731"/>
    </location>
</feature>
<evidence type="ECO:0000313" key="6">
    <source>
        <dbReference type="EMBL" id="KAH0543265.1"/>
    </source>
</evidence>
<evidence type="ECO:0000259" key="5">
    <source>
        <dbReference type="PROSITE" id="PS50048"/>
    </source>
</evidence>
<dbReference type="InterPro" id="IPR001138">
    <property type="entry name" value="Zn2Cys6_DnaBD"/>
</dbReference>
<dbReference type="GO" id="GO:0000981">
    <property type="term" value="F:DNA-binding transcription factor activity, RNA polymerase II-specific"/>
    <property type="evidence" value="ECO:0007669"/>
    <property type="project" value="InterPro"/>
</dbReference>
<dbReference type="InterPro" id="IPR036864">
    <property type="entry name" value="Zn2-C6_fun-type_DNA-bd_sf"/>
</dbReference>
<feature type="coiled-coil region" evidence="3">
    <location>
        <begin position="176"/>
        <end position="203"/>
    </location>
</feature>
<dbReference type="PANTHER" id="PTHR46910:SF1">
    <property type="entry name" value="MISCELLANEOUS ZN(II)2CYS6 TRANSCRIPTION FACTOR (EUROFUNG)-RELATED"/>
    <property type="match status" value="1"/>
</dbReference>
<dbReference type="GO" id="GO:0003677">
    <property type="term" value="F:DNA binding"/>
    <property type="evidence" value="ECO:0007669"/>
    <property type="project" value="InterPro"/>
</dbReference>
<protein>
    <recommendedName>
        <fullName evidence="5">Zn(2)-C6 fungal-type domain-containing protein</fullName>
    </recommendedName>
</protein>
<comment type="caution">
    <text evidence="6">The sequence shown here is derived from an EMBL/GenBank/DDBJ whole genome shotgun (WGS) entry which is preliminary data.</text>
</comment>
<feature type="region of interest" description="Disordered" evidence="4">
    <location>
        <begin position="778"/>
        <end position="808"/>
    </location>
</feature>
<evidence type="ECO:0000256" key="3">
    <source>
        <dbReference type="SAM" id="Coils"/>
    </source>
</evidence>
<feature type="compositionally biased region" description="Polar residues" evidence="4">
    <location>
        <begin position="740"/>
        <end position="751"/>
    </location>
</feature>
<dbReference type="PROSITE" id="PS50048">
    <property type="entry name" value="ZN2_CY6_FUNGAL_2"/>
    <property type="match status" value="1"/>
</dbReference>
<feature type="compositionally biased region" description="Low complexity" evidence="4">
    <location>
        <begin position="70"/>
        <end position="84"/>
    </location>
</feature>
<feature type="domain" description="Zn(2)-C6 fungal-type" evidence="5">
    <location>
        <begin position="133"/>
        <end position="164"/>
    </location>
</feature>
<feature type="region of interest" description="Disordered" evidence="4">
    <location>
        <begin position="1"/>
        <end position="140"/>
    </location>
</feature>
<dbReference type="SMART" id="SM00066">
    <property type="entry name" value="GAL4"/>
    <property type="match status" value="1"/>
</dbReference>
<accession>A0A9P8I9P9</accession>
<keyword evidence="2" id="KW-0539">Nucleus</keyword>
<dbReference type="Proteomes" id="UP000698800">
    <property type="component" value="Unassembled WGS sequence"/>
</dbReference>
<dbReference type="PANTHER" id="PTHR46910">
    <property type="entry name" value="TRANSCRIPTION FACTOR PDR1"/>
    <property type="match status" value="1"/>
</dbReference>
<organism evidence="6 7">
    <name type="scientific">Glutinoglossum americanum</name>
    <dbReference type="NCBI Taxonomy" id="1670608"/>
    <lineage>
        <taxon>Eukaryota</taxon>
        <taxon>Fungi</taxon>
        <taxon>Dikarya</taxon>
        <taxon>Ascomycota</taxon>
        <taxon>Pezizomycotina</taxon>
        <taxon>Geoglossomycetes</taxon>
        <taxon>Geoglossales</taxon>
        <taxon>Geoglossaceae</taxon>
        <taxon>Glutinoglossum</taxon>
    </lineage>
</organism>
<feature type="compositionally biased region" description="Low complexity" evidence="4">
    <location>
        <begin position="1"/>
        <end position="10"/>
    </location>
</feature>
<feature type="region of interest" description="Disordered" evidence="4">
    <location>
        <begin position="711"/>
        <end position="756"/>
    </location>
</feature>
<gene>
    <name evidence="6" type="ORF">FGG08_002429</name>
</gene>
<dbReference type="InterPro" id="IPR050987">
    <property type="entry name" value="AtrR-like"/>
</dbReference>
<feature type="compositionally biased region" description="Basic and acidic residues" evidence="4">
    <location>
        <begin position="130"/>
        <end position="140"/>
    </location>
</feature>
<dbReference type="CDD" id="cd00067">
    <property type="entry name" value="GAL4"/>
    <property type="match status" value="1"/>
</dbReference>
<keyword evidence="7" id="KW-1185">Reference proteome</keyword>
<dbReference type="CDD" id="cd12148">
    <property type="entry name" value="fungal_TF_MHR"/>
    <property type="match status" value="1"/>
</dbReference>
<dbReference type="PROSITE" id="PS00463">
    <property type="entry name" value="ZN2_CY6_FUNGAL_1"/>
    <property type="match status" value="1"/>
</dbReference>
<evidence type="ECO:0000256" key="1">
    <source>
        <dbReference type="ARBA" id="ARBA00022723"/>
    </source>
</evidence>
<feature type="compositionally biased region" description="Gly residues" evidence="4">
    <location>
        <begin position="41"/>
        <end position="53"/>
    </location>
</feature>
<evidence type="ECO:0000256" key="2">
    <source>
        <dbReference type="ARBA" id="ARBA00023242"/>
    </source>
</evidence>
<name>A0A9P8I9P9_9PEZI</name>
<feature type="compositionally biased region" description="Low complexity" evidence="4">
    <location>
        <begin position="784"/>
        <end position="808"/>
    </location>
</feature>
<dbReference type="Pfam" id="PF04082">
    <property type="entry name" value="Fungal_trans"/>
    <property type="match status" value="1"/>
</dbReference>